<name>A0ABS9YZK3_9MYCO</name>
<dbReference type="InterPro" id="IPR007423">
    <property type="entry name" value="Sel_put"/>
</dbReference>
<organism evidence="1 2">
    <name type="scientific">Candidatus Mycolicibacterium alkanivorans</name>
    <dbReference type="NCBI Taxonomy" id="2954114"/>
    <lineage>
        <taxon>Bacteria</taxon>
        <taxon>Bacillati</taxon>
        <taxon>Actinomycetota</taxon>
        <taxon>Actinomycetes</taxon>
        <taxon>Mycobacteriales</taxon>
        <taxon>Mycobacteriaceae</taxon>
        <taxon>Mycolicibacterium</taxon>
    </lineage>
</organism>
<protein>
    <submittedName>
        <fullName evidence="1">YbdD/YjiX family protein</fullName>
    </submittedName>
</protein>
<comment type="caution">
    <text evidence="1">The sequence shown here is derived from an EMBL/GenBank/DDBJ whole genome shotgun (WGS) entry which is preliminary data.</text>
</comment>
<evidence type="ECO:0000313" key="2">
    <source>
        <dbReference type="Proteomes" id="UP001139068"/>
    </source>
</evidence>
<accession>A0ABS9YZK3</accession>
<evidence type="ECO:0000313" key="1">
    <source>
        <dbReference type="EMBL" id="MCI4676692.1"/>
    </source>
</evidence>
<keyword evidence="2" id="KW-1185">Reference proteome</keyword>
<dbReference type="EMBL" id="JAIVFL010000001">
    <property type="protein sequence ID" value="MCI4676692.1"/>
    <property type="molecule type" value="Genomic_DNA"/>
</dbReference>
<reference evidence="1" key="1">
    <citation type="journal article" date="2022" name="ISME J.">
        <title>Identification of active gaseous-alkane degraders at natural gas seeps.</title>
        <authorList>
            <person name="Farhan Ul Haque M."/>
            <person name="Hernandez M."/>
            <person name="Crombie A.T."/>
            <person name="Murrell J.C."/>
        </authorList>
    </citation>
    <scope>NUCLEOTIDE SEQUENCE</scope>
    <source>
        <strain evidence="1">ANDR5</strain>
    </source>
</reference>
<dbReference type="Proteomes" id="UP001139068">
    <property type="component" value="Unassembled WGS sequence"/>
</dbReference>
<dbReference type="Pfam" id="PF04328">
    <property type="entry name" value="Sel_put"/>
    <property type="match status" value="1"/>
</dbReference>
<proteinExistence type="predicted"/>
<sequence>MGRASRAARQIRWYISALMGDSRYRRYVEHRLRTHPGEPVLSEAEYWRMRHHATDTSPTARCC</sequence>
<gene>
    <name evidence="1" type="ORF">K9U37_18115</name>
</gene>